<dbReference type="FunFam" id="1.10.3470.10:FF:000001">
    <property type="entry name" value="Vitamin B12 ABC transporter permease BtuC"/>
    <property type="match status" value="1"/>
</dbReference>
<dbReference type="Gene3D" id="1.10.3470.10">
    <property type="entry name" value="ABC transporter involved in vitamin B12 uptake, BtuC"/>
    <property type="match status" value="1"/>
</dbReference>
<dbReference type="SUPFAM" id="SSF81345">
    <property type="entry name" value="ABC transporter involved in vitamin B12 uptake, BtuC"/>
    <property type="match status" value="1"/>
</dbReference>
<evidence type="ECO:0000313" key="10">
    <source>
        <dbReference type="EMBL" id="GEB54137.1"/>
    </source>
</evidence>
<keyword evidence="4" id="KW-1003">Cell membrane</keyword>
<organism evidence="10 11">
    <name type="scientific">Streptomyces cacaoi</name>
    <dbReference type="NCBI Taxonomy" id="1898"/>
    <lineage>
        <taxon>Bacteria</taxon>
        <taxon>Bacillati</taxon>
        <taxon>Actinomycetota</taxon>
        <taxon>Actinomycetes</taxon>
        <taxon>Kitasatosporales</taxon>
        <taxon>Streptomycetaceae</taxon>
        <taxon>Streptomyces</taxon>
    </lineage>
</organism>
<dbReference type="Pfam" id="PF01032">
    <property type="entry name" value="FecCD"/>
    <property type="match status" value="1"/>
</dbReference>
<dbReference type="CDD" id="cd06550">
    <property type="entry name" value="TM_ABC_iron-siderophores_like"/>
    <property type="match status" value="1"/>
</dbReference>
<evidence type="ECO:0000256" key="9">
    <source>
        <dbReference type="SAM" id="Phobius"/>
    </source>
</evidence>
<proteinExistence type="inferred from homology"/>
<evidence type="ECO:0000256" key="3">
    <source>
        <dbReference type="ARBA" id="ARBA00022448"/>
    </source>
</evidence>
<keyword evidence="6 9" id="KW-1133">Transmembrane helix</keyword>
<keyword evidence="5 9" id="KW-0812">Transmembrane</keyword>
<keyword evidence="11" id="KW-1185">Reference proteome</keyword>
<name>A0A4Y3RBR8_STRCI</name>
<feature type="transmembrane region" description="Helical" evidence="9">
    <location>
        <begin position="346"/>
        <end position="369"/>
    </location>
</feature>
<evidence type="ECO:0000256" key="6">
    <source>
        <dbReference type="ARBA" id="ARBA00022989"/>
    </source>
</evidence>
<evidence type="ECO:0000256" key="1">
    <source>
        <dbReference type="ARBA" id="ARBA00004651"/>
    </source>
</evidence>
<dbReference type="RefSeq" id="WP_230989076.1">
    <property type="nucleotide sequence ID" value="NZ_BJMM01000084.1"/>
</dbReference>
<keyword evidence="7 9" id="KW-0472">Membrane</keyword>
<dbReference type="PANTHER" id="PTHR30472:SF67">
    <property type="entry name" value="PERMEASE OF ABC TRANSPORTER-RELATED"/>
    <property type="match status" value="1"/>
</dbReference>
<comment type="caution">
    <text evidence="10">The sequence shown here is derived from an EMBL/GenBank/DDBJ whole genome shotgun (WGS) entry which is preliminary data.</text>
</comment>
<feature type="transmembrane region" description="Helical" evidence="9">
    <location>
        <begin position="215"/>
        <end position="235"/>
    </location>
</feature>
<feature type="transmembrane region" description="Helical" evidence="9">
    <location>
        <begin position="375"/>
        <end position="393"/>
    </location>
</feature>
<evidence type="ECO:0000256" key="5">
    <source>
        <dbReference type="ARBA" id="ARBA00022692"/>
    </source>
</evidence>
<keyword evidence="3" id="KW-0813">Transport</keyword>
<dbReference type="PANTHER" id="PTHR30472">
    <property type="entry name" value="FERRIC ENTEROBACTIN TRANSPORT SYSTEM PERMEASE PROTEIN"/>
    <property type="match status" value="1"/>
</dbReference>
<protein>
    <submittedName>
        <fullName evidence="10">ABC transporter permease</fullName>
    </submittedName>
</protein>
<feature type="transmembrane region" description="Helical" evidence="9">
    <location>
        <begin position="131"/>
        <end position="152"/>
    </location>
</feature>
<feature type="region of interest" description="Disordered" evidence="8">
    <location>
        <begin position="1"/>
        <end position="68"/>
    </location>
</feature>
<feature type="transmembrane region" description="Helical" evidence="9">
    <location>
        <begin position="303"/>
        <end position="334"/>
    </location>
</feature>
<feature type="compositionally biased region" description="Low complexity" evidence="8">
    <location>
        <begin position="1"/>
        <end position="45"/>
    </location>
</feature>
<evidence type="ECO:0000313" key="11">
    <source>
        <dbReference type="Proteomes" id="UP000319210"/>
    </source>
</evidence>
<evidence type="ECO:0000256" key="4">
    <source>
        <dbReference type="ARBA" id="ARBA00022475"/>
    </source>
</evidence>
<evidence type="ECO:0000256" key="8">
    <source>
        <dbReference type="SAM" id="MobiDB-lite"/>
    </source>
</evidence>
<feature type="transmembrane region" description="Helical" evidence="9">
    <location>
        <begin position="262"/>
        <end position="283"/>
    </location>
</feature>
<dbReference type="Proteomes" id="UP000319210">
    <property type="component" value="Unassembled WGS sequence"/>
</dbReference>
<evidence type="ECO:0000256" key="2">
    <source>
        <dbReference type="ARBA" id="ARBA00007935"/>
    </source>
</evidence>
<reference evidence="10 11" key="1">
    <citation type="submission" date="2019-06" db="EMBL/GenBank/DDBJ databases">
        <title>Whole genome shotgun sequence of Streptomyces cacaoi subsp. cacaoi NBRC 12748.</title>
        <authorList>
            <person name="Hosoyama A."/>
            <person name="Uohara A."/>
            <person name="Ohji S."/>
            <person name="Ichikawa N."/>
        </authorList>
    </citation>
    <scope>NUCLEOTIDE SEQUENCE [LARGE SCALE GENOMIC DNA]</scope>
    <source>
        <strain evidence="10 11">NBRC 12748</strain>
    </source>
</reference>
<comment type="similarity">
    <text evidence="2">Belongs to the binding-protein-dependent transport system permease family. FecCD subfamily.</text>
</comment>
<gene>
    <name evidence="10" type="ORF">SCA03_66880</name>
</gene>
<evidence type="ECO:0000256" key="7">
    <source>
        <dbReference type="ARBA" id="ARBA00023136"/>
    </source>
</evidence>
<comment type="subcellular location">
    <subcellularLocation>
        <location evidence="1">Cell membrane</location>
        <topology evidence="1">Multi-pass membrane protein</topology>
    </subcellularLocation>
</comment>
<dbReference type="InterPro" id="IPR037294">
    <property type="entry name" value="ABC_BtuC-like"/>
</dbReference>
<sequence>MTSTTPRPGPAAGTAAPSPTGSPDAETPPDGAAAAQPDGTAAAQPDGTATAQPDGAAPGRTGPGRTDRAGSSLRFTLVAGGLLALLVVAAVASLVFGSARVPVGEVLRALTGQGEAGPLTTIVLDVRLPRVLLAAVVGAGLAVVGTVLQALVRNPLADPYLLGISSGASTGAVCVVVLGIGAVSMQVGAFVGALGALVVVYAMARRGGSMTTGRLVLAGVAVQYILSALTSLLLVRSEQAEHLRAILFWTLGGLGQARWHTLLLPALALLAGLAVLLALARPLDLLLAGEEGATALGLDTSRFRALAFVLASLVTAVLVTVSGSIGFIGLMVPHAARMAVGAGHRALLPVAALGGAAFLVLADLAARTVAAPEEIPVGVLTALTGGPFFLWLLRRSQRAQGVMA</sequence>
<dbReference type="GO" id="GO:0033214">
    <property type="term" value="P:siderophore-iron import into cell"/>
    <property type="evidence" value="ECO:0007669"/>
    <property type="project" value="TreeGrafter"/>
</dbReference>
<feature type="transmembrane region" description="Helical" evidence="9">
    <location>
        <begin position="173"/>
        <end position="203"/>
    </location>
</feature>
<dbReference type="GO" id="GO:0022857">
    <property type="term" value="F:transmembrane transporter activity"/>
    <property type="evidence" value="ECO:0007669"/>
    <property type="project" value="InterPro"/>
</dbReference>
<dbReference type="EMBL" id="BJMM01000084">
    <property type="protein sequence ID" value="GEB54137.1"/>
    <property type="molecule type" value="Genomic_DNA"/>
</dbReference>
<dbReference type="AlphaFoldDB" id="A0A4Y3RBR8"/>
<dbReference type="GO" id="GO:0005886">
    <property type="term" value="C:plasma membrane"/>
    <property type="evidence" value="ECO:0007669"/>
    <property type="project" value="UniProtKB-SubCell"/>
</dbReference>
<feature type="transmembrane region" description="Helical" evidence="9">
    <location>
        <begin position="75"/>
        <end position="96"/>
    </location>
</feature>
<accession>A0A4Y3RBR8</accession>
<dbReference type="InterPro" id="IPR000522">
    <property type="entry name" value="ABC_transptr_permease_BtuC"/>
</dbReference>